<dbReference type="InterPro" id="IPR041953">
    <property type="entry name" value="YdeP_MopB"/>
</dbReference>
<evidence type="ECO:0000256" key="4">
    <source>
        <dbReference type="ARBA" id="ARBA00022485"/>
    </source>
</evidence>
<evidence type="ECO:0000256" key="9">
    <source>
        <dbReference type="ARBA" id="ARBA00023014"/>
    </source>
</evidence>
<comment type="caution">
    <text evidence="12">The sequence shown here is derived from an EMBL/GenBank/DDBJ whole genome shotgun (WGS) entry which is preliminary data.</text>
</comment>
<evidence type="ECO:0000259" key="11">
    <source>
        <dbReference type="Pfam" id="PF01568"/>
    </source>
</evidence>
<evidence type="ECO:0000313" key="12">
    <source>
        <dbReference type="EMBL" id="MFD2256343.1"/>
    </source>
</evidence>
<keyword evidence="13" id="KW-1185">Reference proteome</keyword>
<feature type="domain" description="Molybdopterin oxidoreductase" evidence="10">
    <location>
        <begin position="115"/>
        <end position="553"/>
    </location>
</feature>
<dbReference type="InterPro" id="IPR006656">
    <property type="entry name" value="Mopterin_OxRdtase"/>
</dbReference>
<protein>
    <submittedName>
        <fullName evidence="12">FdhF/YdeP family oxidoreductase</fullName>
    </submittedName>
</protein>
<keyword evidence="5" id="KW-0500">Molybdenum</keyword>
<keyword evidence="4" id="KW-0004">4Fe-4S</keyword>
<reference evidence="13" key="1">
    <citation type="journal article" date="2019" name="Int. J. Syst. Evol. Microbiol.">
        <title>The Global Catalogue of Microorganisms (GCM) 10K type strain sequencing project: providing services to taxonomists for standard genome sequencing and annotation.</title>
        <authorList>
            <consortium name="The Broad Institute Genomics Platform"/>
            <consortium name="The Broad Institute Genome Sequencing Center for Infectious Disease"/>
            <person name="Wu L."/>
            <person name="Ma J."/>
        </authorList>
    </citation>
    <scope>NUCLEOTIDE SEQUENCE [LARGE SCALE GENOMIC DNA]</scope>
    <source>
        <strain evidence="13">CGMCC 4.7106</strain>
    </source>
</reference>
<dbReference type="EMBL" id="JBHUIT010000006">
    <property type="protein sequence ID" value="MFD2256343.1"/>
    <property type="molecule type" value="Genomic_DNA"/>
</dbReference>
<dbReference type="NCBIfam" id="TIGR01701">
    <property type="entry name" value="Fdhalpha-like"/>
    <property type="match status" value="1"/>
</dbReference>
<dbReference type="RefSeq" id="WP_386819496.1">
    <property type="nucleotide sequence ID" value="NZ_JBHUIT010000006.1"/>
</dbReference>
<dbReference type="InterPro" id="IPR009010">
    <property type="entry name" value="Asp_de-COase-like_dom_sf"/>
</dbReference>
<evidence type="ECO:0000256" key="3">
    <source>
        <dbReference type="ARBA" id="ARBA00010312"/>
    </source>
</evidence>
<dbReference type="Proteomes" id="UP001597375">
    <property type="component" value="Unassembled WGS sequence"/>
</dbReference>
<evidence type="ECO:0000256" key="2">
    <source>
        <dbReference type="ARBA" id="ARBA00001966"/>
    </source>
</evidence>
<dbReference type="PIRSF" id="PIRSF000144">
    <property type="entry name" value="CbbBc"/>
    <property type="match status" value="1"/>
</dbReference>
<dbReference type="CDD" id="cd02787">
    <property type="entry name" value="MopB_CT_ydeP"/>
    <property type="match status" value="1"/>
</dbReference>
<organism evidence="12 13">
    <name type="scientific">Luteolibacter algae</name>
    <dbReference type="NCBI Taxonomy" id="454151"/>
    <lineage>
        <taxon>Bacteria</taxon>
        <taxon>Pseudomonadati</taxon>
        <taxon>Verrucomicrobiota</taxon>
        <taxon>Verrucomicrobiia</taxon>
        <taxon>Verrucomicrobiales</taxon>
        <taxon>Verrucomicrobiaceae</taxon>
        <taxon>Luteolibacter</taxon>
    </lineage>
</organism>
<comment type="cofactor">
    <cofactor evidence="1">
        <name>Mo-bis(molybdopterin guanine dinucleotide)</name>
        <dbReference type="ChEBI" id="CHEBI:60539"/>
    </cofactor>
</comment>
<dbReference type="Pfam" id="PF00384">
    <property type="entry name" value="Molybdopterin"/>
    <property type="match status" value="1"/>
</dbReference>
<evidence type="ECO:0000259" key="10">
    <source>
        <dbReference type="Pfam" id="PF00384"/>
    </source>
</evidence>
<dbReference type="CDD" id="cd02767">
    <property type="entry name" value="MopB_ydeP"/>
    <property type="match status" value="1"/>
</dbReference>
<evidence type="ECO:0000313" key="13">
    <source>
        <dbReference type="Proteomes" id="UP001597375"/>
    </source>
</evidence>
<keyword evidence="6" id="KW-0479">Metal-binding</keyword>
<keyword evidence="8" id="KW-0408">Iron</keyword>
<evidence type="ECO:0000256" key="8">
    <source>
        <dbReference type="ARBA" id="ARBA00023004"/>
    </source>
</evidence>
<dbReference type="SUPFAM" id="SSF50692">
    <property type="entry name" value="ADC-like"/>
    <property type="match status" value="1"/>
</dbReference>
<accession>A0ABW5D5K0</accession>
<evidence type="ECO:0000256" key="1">
    <source>
        <dbReference type="ARBA" id="ARBA00001942"/>
    </source>
</evidence>
<dbReference type="SUPFAM" id="SSF53706">
    <property type="entry name" value="Formate dehydrogenase/DMSO reductase, domains 1-3"/>
    <property type="match status" value="1"/>
</dbReference>
<dbReference type="PANTHER" id="PTHR43105">
    <property type="entry name" value="RESPIRATORY NITRATE REDUCTASE"/>
    <property type="match status" value="1"/>
</dbReference>
<dbReference type="Gene3D" id="3.40.50.740">
    <property type="match status" value="1"/>
</dbReference>
<dbReference type="InterPro" id="IPR037951">
    <property type="entry name" value="MopB_CT_YdeP"/>
</dbReference>
<evidence type="ECO:0000256" key="5">
    <source>
        <dbReference type="ARBA" id="ARBA00022505"/>
    </source>
</evidence>
<comment type="cofactor">
    <cofactor evidence="2">
        <name>[4Fe-4S] cluster</name>
        <dbReference type="ChEBI" id="CHEBI:49883"/>
    </cofactor>
</comment>
<dbReference type="InterPro" id="IPR050123">
    <property type="entry name" value="Prok_molybdopt-oxidoreductase"/>
</dbReference>
<dbReference type="InterPro" id="IPR006657">
    <property type="entry name" value="MoPterin_dinucl-bd_dom"/>
</dbReference>
<dbReference type="Gene3D" id="3.40.228.10">
    <property type="entry name" value="Dimethylsulfoxide Reductase, domain 2"/>
    <property type="match status" value="1"/>
</dbReference>
<dbReference type="Pfam" id="PF01568">
    <property type="entry name" value="Molydop_binding"/>
    <property type="match status" value="1"/>
</dbReference>
<dbReference type="InterPro" id="IPR010046">
    <property type="entry name" value="Mopterin_OxRdtse_a_bac"/>
</dbReference>
<evidence type="ECO:0000256" key="6">
    <source>
        <dbReference type="ARBA" id="ARBA00022723"/>
    </source>
</evidence>
<evidence type="ECO:0000256" key="7">
    <source>
        <dbReference type="ARBA" id="ARBA00023002"/>
    </source>
</evidence>
<proteinExistence type="inferred from homology"/>
<keyword evidence="9" id="KW-0411">Iron-sulfur</keyword>
<comment type="similarity">
    <text evidence="3">Belongs to the prokaryotic molybdopterin-containing oxidoreductase family.</text>
</comment>
<dbReference type="PANTHER" id="PTHR43105:SF4">
    <property type="entry name" value="PROTEIN YDEP"/>
    <property type="match status" value="1"/>
</dbReference>
<gene>
    <name evidence="12" type="ORF">ACFSSA_06630</name>
</gene>
<name>A0ABW5D5K0_9BACT</name>
<keyword evidence="7" id="KW-0560">Oxidoreductase</keyword>
<sequence>MSDAKPENLKVTDPKTWAAGLPAVVSSMKHITREAGLIRGTHGLLEMNQHGGFDCPSCAWPDPDDGRAHAEFCENGAKALASEATKKRADPEFFEKHSIADLISRSDLWHDRQGRITEPMVLHPGATHYRPISWEDAFAILSEKINSLSTPDEAVFYTSGRASNEAAFIYQLFVRSLGTNNFPDCSNMCHESSGLAMNEAIGIGKGTVSLDDFLEAETILCVGQNPGTNHPRMLSTLEEAVENGARLVSINPLKEAGLVGFAHPQKIKGMLGVTSPLASDFLRVRINGDFALFRGIAKCLIENNLEDEDFINRHTADYQKYRDLVKSTQWSEIIGKSGISREEISRLTDTILRGSRRLITCWAMGLTQHKNSVATIREVVNVHLLLGAIGRPGAGLCPVRGHSNVQGDRTMGIFEKMPESFLTALDREFGITSPRAHGYDTVASIHAMHDGRAKIFFALGGNFLQASPDTKYTAKALEKCELTCHISTKLNRSHLITGRTALILPCLGRSERDGDNRFVTCENSMGVVQMSRGVLTPASEKLRSEVEIIAGLASAVLGENHIVPWQTFAEDYDALRARIERVVPGFENYSERAQEPGGFYLPNSPKERIWNTANLKANFGLEALSVFEPSKGRLILQTLRSHDQFNTTIYGDNDRYRGIANGRRIVMANPDDLMDRGIKPGAKVDIRSFWGTEVREVMNFTAIPYEMPRGSAAAYFPEANDLVPIWSQAEGSGTPTSKSVEIEITLSKDA</sequence>
<feature type="domain" description="Molybdopterin dinucleotide-binding" evidence="11">
    <location>
        <begin position="634"/>
        <end position="740"/>
    </location>
</feature>